<dbReference type="Proteomes" id="UP001138709">
    <property type="component" value="Unassembled WGS sequence"/>
</dbReference>
<comment type="similarity">
    <text evidence="1 8">Belongs to the pseudouridine synthase RluA family.</text>
</comment>
<dbReference type="InterPro" id="IPR050188">
    <property type="entry name" value="RluA_PseudoU_synthase"/>
</dbReference>
<dbReference type="InterPro" id="IPR020103">
    <property type="entry name" value="PsdUridine_synth_cat_dom_sf"/>
</dbReference>
<feature type="region of interest" description="Disordered" evidence="9">
    <location>
        <begin position="1"/>
        <end position="33"/>
    </location>
</feature>
<dbReference type="Pfam" id="PF00849">
    <property type="entry name" value="PseudoU_synth_2"/>
    <property type="match status" value="1"/>
</dbReference>
<evidence type="ECO:0000256" key="7">
    <source>
        <dbReference type="PROSITE-ProRule" id="PRU00182"/>
    </source>
</evidence>
<dbReference type="NCBIfam" id="TIGR00005">
    <property type="entry name" value="rluA_subfam"/>
    <property type="match status" value="1"/>
</dbReference>
<dbReference type="InterPro" id="IPR006145">
    <property type="entry name" value="PsdUridine_synth_RsuA/RluA"/>
</dbReference>
<dbReference type="Gene3D" id="3.30.2350.10">
    <property type="entry name" value="Pseudouridine synthase"/>
    <property type="match status" value="1"/>
</dbReference>
<comment type="catalytic activity">
    <reaction evidence="8">
        <text>a uridine in RNA = a pseudouridine in RNA</text>
        <dbReference type="Rhea" id="RHEA:48348"/>
        <dbReference type="Rhea" id="RHEA-COMP:12068"/>
        <dbReference type="Rhea" id="RHEA-COMP:12069"/>
        <dbReference type="ChEBI" id="CHEBI:65314"/>
        <dbReference type="ChEBI" id="CHEBI:65315"/>
    </reaction>
</comment>
<feature type="domain" description="Pseudouridine synthase RsuA/RluA-like" evidence="10">
    <location>
        <begin position="150"/>
        <end position="307"/>
    </location>
</feature>
<protein>
    <recommendedName>
        <fullName evidence="8">Pseudouridine synthase</fullName>
        <ecNumber evidence="8">5.4.99.-</ecNumber>
    </recommendedName>
</protein>
<sequence length="383" mass="40031">MPAIRAPSGSPRDAAACRPACGSPSRWTSSTARATVPATISTPIPITRALSAATPSPSSAVAEHIEAIAPLEAAGARADRFLADAIGSLSRSRVKALIEGGHATRDGAPLTDPSESVRAGARYVLAIPPPVPATPQAQAIPLTILYEDADLIVVDKPAGLVVHPAPGNPDGTLVNALLAHAGDDLPGIGGEKRPGIVHRLDKDTSGVMVAAKTERAHRALSEAFAARDLDRAYLALVWGLPQETRGEVSAPIGRHPVDRKRMAVATRGGKPATTRYAVQRAWGAAVALVECRLLTGRTHQIRVHMAHLGHPLVGDPVYLRRTPAAARLLPAPLREALLAFPRQALHAATLGFRHPVTGEALSFASPLPADLAELIALLDGNRQ</sequence>
<dbReference type="PROSITE" id="PS50889">
    <property type="entry name" value="S4"/>
    <property type="match status" value="1"/>
</dbReference>
<dbReference type="EMBL" id="JAAEDL010000005">
    <property type="protein sequence ID" value="MBR0680181.1"/>
    <property type="molecule type" value="Genomic_DNA"/>
</dbReference>
<comment type="caution">
    <text evidence="11">The sequence shown here is derived from an EMBL/GenBank/DDBJ whole genome shotgun (WGS) entry which is preliminary data.</text>
</comment>
<dbReference type="GO" id="GO:0003723">
    <property type="term" value="F:RNA binding"/>
    <property type="evidence" value="ECO:0007669"/>
    <property type="project" value="UniProtKB-KW"/>
</dbReference>
<reference evidence="11" key="1">
    <citation type="submission" date="2020-01" db="EMBL/GenBank/DDBJ databases">
        <authorList>
            <person name="Rat A."/>
        </authorList>
    </citation>
    <scope>NUCLEOTIDE SEQUENCE</scope>
    <source>
        <strain evidence="11">LMG 31228</strain>
    </source>
</reference>
<evidence type="ECO:0000256" key="3">
    <source>
        <dbReference type="ARBA" id="ARBA00023235"/>
    </source>
</evidence>
<evidence type="ECO:0000256" key="5">
    <source>
        <dbReference type="ARBA" id="ARBA00056072"/>
    </source>
</evidence>
<dbReference type="PROSITE" id="PS01129">
    <property type="entry name" value="PSI_RLU"/>
    <property type="match status" value="1"/>
</dbReference>
<organism evidence="11 12">
    <name type="scientific">Neoroseomonas eburnea</name>
    <dbReference type="NCBI Taxonomy" id="1346889"/>
    <lineage>
        <taxon>Bacteria</taxon>
        <taxon>Pseudomonadati</taxon>
        <taxon>Pseudomonadota</taxon>
        <taxon>Alphaproteobacteria</taxon>
        <taxon>Acetobacterales</taxon>
        <taxon>Acetobacteraceae</taxon>
        <taxon>Neoroseomonas</taxon>
    </lineage>
</organism>
<evidence type="ECO:0000313" key="11">
    <source>
        <dbReference type="EMBL" id="MBR0680181.1"/>
    </source>
</evidence>
<dbReference type="FunFam" id="3.30.2350.10:FF:000006">
    <property type="entry name" value="Pseudouridine synthase"/>
    <property type="match status" value="1"/>
</dbReference>
<gene>
    <name evidence="11" type="ORF">GXW74_06760</name>
</gene>
<dbReference type="EC" id="5.4.99.-" evidence="8"/>
<evidence type="ECO:0000256" key="9">
    <source>
        <dbReference type="SAM" id="MobiDB-lite"/>
    </source>
</evidence>
<evidence type="ECO:0000256" key="1">
    <source>
        <dbReference type="ARBA" id="ARBA00010876"/>
    </source>
</evidence>
<comment type="catalytic activity">
    <reaction evidence="4">
        <text>uridine(1911/1915/1917) in 23S rRNA = pseudouridine(1911/1915/1917) in 23S rRNA</text>
        <dbReference type="Rhea" id="RHEA:42524"/>
        <dbReference type="Rhea" id="RHEA-COMP:10097"/>
        <dbReference type="Rhea" id="RHEA-COMP:10098"/>
        <dbReference type="ChEBI" id="CHEBI:65314"/>
        <dbReference type="ChEBI" id="CHEBI:65315"/>
        <dbReference type="EC" id="5.4.99.23"/>
    </reaction>
</comment>
<reference evidence="11" key="2">
    <citation type="journal article" date="2021" name="Syst. Appl. Microbiol.">
        <title>Roseomonas hellenica sp. nov., isolated from roots of wild-growing Alkanna tinctoria.</title>
        <authorList>
            <person name="Rat A."/>
            <person name="Naranjo H.D."/>
            <person name="Lebbe L."/>
            <person name="Cnockaert M."/>
            <person name="Krigas N."/>
            <person name="Grigoriadou K."/>
            <person name="Maloupa E."/>
            <person name="Willems A."/>
        </authorList>
    </citation>
    <scope>NUCLEOTIDE SEQUENCE</scope>
    <source>
        <strain evidence="11">LMG 31228</strain>
    </source>
</reference>
<dbReference type="Gene3D" id="3.10.290.10">
    <property type="entry name" value="RNA-binding S4 domain"/>
    <property type="match status" value="1"/>
</dbReference>
<proteinExistence type="inferred from homology"/>
<evidence type="ECO:0000313" key="12">
    <source>
        <dbReference type="Proteomes" id="UP001138709"/>
    </source>
</evidence>
<dbReference type="SUPFAM" id="SSF55120">
    <property type="entry name" value="Pseudouridine synthase"/>
    <property type="match status" value="1"/>
</dbReference>
<evidence type="ECO:0000256" key="6">
    <source>
        <dbReference type="PIRSR" id="PIRSR606225-1"/>
    </source>
</evidence>
<evidence type="ECO:0000256" key="8">
    <source>
        <dbReference type="RuleBase" id="RU362028"/>
    </source>
</evidence>
<dbReference type="InterPro" id="IPR006225">
    <property type="entry name" value="PsdUridine_synth_RluC/D"/>
</dbReference>
<name>A0A9X9X8Z5_9PROT</name>
<evidence type="ECO:0000256" key="2">
    <source>
        <dbReference type="ARBA" id="ARBA00022884"/>
    </source>
</evidence>
<dbReference type="CDD" id="cd02869">
    <property type="entry name" value="PseudoU_synth_RluA_like"/>
    <property type="match status" value="1"/>
</dbReference>
<dbReference type="PANTHER" id="PTHR21600:SF44">
    <property type="entry name" value="RIBOSOMAL LARGE SUBUNIT PSEUDOURIDINE SYNTHASE D"/>
    <property type="match status" value="1"/>
</dbReference>
<dbReference type="InterPro" id="IPR036986">
    <property type="entry name" value="S4_RNA-bd_sf"/>
</dbReference>
<dbReference type="PANTHER" id="PTHR21600">
    <property type="entry name" value="MITOCHONDRIAL RNA PSEUDOURIDINE SYNTHASE"/>
    <property type="match status" value="1"/>
</dbReference>
<feature type="active site" evidence="6">
    <location>
        <position position="201"/>
    </location>
</feature>
<evidence type="ECO:0000256" key="4">
    <source>
        <dbReference type="ARBA" id="ARBA00036882"/>
    </source>
</evidence>
<evidence type="ECO:0000259" key="10">
    <source>
        <dbReference type="Pfam" id="PF00849"/>
    </source>
</evidence>
<keyword evidence="12" id="KW-1185">Reference proteome</keyword>
<dbReference type="InterPro" id="IPR006224">
    <property type="entry name" value="PsdUridine_synth_RluA-like_CS"/>
</dbReference>
<accession>A0A9X9X8Z5</accession>
<dbReference type="AlphaFoldDB" id="A0A9X9X8Z5"/>
<dbReference type="CDD" id="cd00165">
    <property type="entry name" value="S4"/>
    <property type="match status" value="1"/>
</dbReference>
<comment type="function">
    <text evidence="5">Responsible for synthesis of pseudouridine from uracil at positions 1911, 1915 and 1917 in 23S ribosomal RNA.</text>
</comment>
<dbReference type="GO" id="GO:0160140">
    <property type="term" value="F:23S rRNA pseudouridine(1911/1915/1917) synthase activity"/>
    <property type="evidence" value="ECO:0007669"/>
    <property type="project" value="UniProtKB-EC"/>
</dbReference>
<dbReference type="GO" id="GO:0000455">
    <property type="term" value="P:enzyme-directed rRNA pseudouridine synthesis"/>
    <property type="evidence" value="ECO:0007669"/>
    <property type="project" value="TreeGrafter"/>
</dbReference>
<keyword evidence="3 8" id="KW-0413">Isomerase</keyword>
<keyword evidence="2 7" id="KW-0694">RNA-binding</keyword>
<dbReference type="SUPFAM" id="SSF55174">
    <property type="entry name" value="Alpha-L RNA-binding motif"/>
    <property type="match status" value="1"/>
</dbReference>